<gene>
    <name evidence="1" type="ORF">IWW38_002278</name>
</gene>
<proteinExistence type="predicted"/>
<reference evidence="1" key="1">
    <citation type="submission" date="2022-07" db="EMBL/GenBank/DDBJ databases">
        <title>Phylogenomic reconstructions and comparative analyses of Kickxellomycotina fungi.</title>
        <authorList>
            <person name="Reynolds N.K."/>
            <person name="Stajich J.E."/>
            <person name="Barry K."/>
            <person name="Grigoriev I.V."/>
            <person name="Crous P."/>
            <person name="Smith M.E."/>
        </authorList>
    </citation>
    <scope>NUCLEOTIDE SEQUENCE</scope>
    <source>
        <strain evidence="1">CBS 190363</strain>
    </source>
</reference>
<accession>A0ACC1M4Y5</accession>
<comment type="caution">
    <text evidence="1">The sequence shown here is derived from an EMBL/GenBank/DDBJ whole genome shotgun (WGS) entry which is preliminary data.</text>
</comment>
<dbReference type="EMBL" id="JANBVB010000281">
    <property type="protein sequence ID" value="KAJ2895550.1"/>
    <property type="molecule type" value="Genomic_DNA"/>
</dbReference>
<evidence type="ECO:0000313" key="1">
    <source>
        <dbReference type="EMBL" id="KAJ2895550.1"/>
    </source>
</evidence>
<protein>
    <submittedName>
        <fullName evidence="1">Uncharacterized protein</fullName>
    </submittedName>
</protein>
<keyword evidence="2" id="KW-1185">Reference proteome</keyword>
<evidence type="ECO:0000313" key="2">
    <source>
        <dbReference type="Proteomes" id="UP001139981"/>
    </source>
</evidence>
<name>A0ACC1M4Y5_9FUNG</name>
<sequence>MSSISGAGLSIRRIATYQQYSASLVILSDTARQAALPLQEALVRESIKRGLRVVAVCTERLFSADIIGSPSTNVVDWRSPTTTLSFARAAATSDGFNGLAQEITRCISSKEVETVLETGLECSVDTCGKDVLVVFDTLEHLLQSSVADTLCLLRDIRRKLDLTTKSRILARFPRDVFSRSTKAGILADLTCHVASCLCELADAVVDVHPLSALDTWMPGWYSNDQQLPFLSIRDCDSRRGVLRLEHKRQSGKVCFEVATFEIGDQLLPEFSSVNANSGTLASAMNNLDLSSPLEAQTSRGSTVEPALAAARPLQQQSQASSDPAANLSFNLNLTDKQRRDKAEVALPYLEARVADTAGGGGEIIYQLDEEDDWDEDDPDDDLEI</sequence>
<organism evidence="1 2">
    <name type="scientific">Coemansia aciculifera</name>
    <dbReference type="NCBI Taxonomy" id="417176"/>
    <lineage>
        <taxon>Eukaryota</taxon>
        <taxon>Fungi</taxon>
        <taxon>Fungi incertae sedis</taxon>
        <taxon>Zoopagomycota</taxon>
        <taxon>Kickxellomycotina</taxon>
        <taxon>Kickxellomycetes</taxon>
        <taxon>Kickxellales</taxon>
        <taxon>Kickxellaceae</taxon>
        <taxon>Coemansia</taxon>
    </lineage>
</organism>
<dbReference type="Proteomes" id="UP001139981">
    <property type="component" value="Unassembled WGS sequence"/>
</dbReference>